<name>A0ABU3A4L8_9GAMM</name>
<reference evidence="2 3" key="1">
    <citation type="submission" date="2023-09" db="EMBL/GenBank/DDBJ databases">
        <authorList>
            <person name="Rey-Velasco X."/>
        </authorList>
    </citation>
    <scope>NUCLEOTIDE SEQUENCE [LARGE SCALE GENOMIC DNA]</scope>
    <source>
        <strain evidence="2 3">W431</strain>
    </source>
</reference>
<dbReference type="Gene3D" id="2.30.40.10">
    <property type="entry name" value="Urease, subunit C, domain 1"/>
    <property type="match status" value="1"/>
</dbReference>
<sequence>MFGLTKENLKSSALFILYIMLLPCFSWSTNATELVSPSSLIIKAKGMLDVRNAKIVSPATLIIKNGNIESINPDVLPKNLAIIDLSSQILLPGLIDTHTHITSDYFTGDDWTTAIAKQTAADWALQGVKFSRDVLDAGFTTIRDLGAQPGFPDVALMKAINAGYVDGPDIWPAGHAISMTGGHCDWTGYAPGIAELGPKSGIADGVVEVMKAVRYQAKYGVKVIKVCATGGVFSFSQNAEIGAQQYTLDELKVIVREAHKLGLKVAAHAHGTKGINAAVIAGVDSIEHGSILTEKSIKLMKERGTYLVPQTYLNEFELPPETPAATVAKSNYLKPLVVNSLTLAYKGGVKMAFGSDNGVFPHVNTALEFESLIRHGITAADALRMATIFAADLLGVEDRGELASGKRADIIAVQSNPLENISAMKSVTFVMKQGVVYKQ</sequence>
<dbReference type="SUPFAM" id="SSF51556">
    <property type="entry name" value="Metallo-dependent hydrolases"/>
    <property type="match status" value="1"/>
</dbReference>
<dbReference type="SUPFAM" id="SSF51338">
    <property type="entry name" value="Composite domain of metallo-dependent hydrolases"/>
    <property type="match status" value="1"/>
</dbReference>
<dbReference type="EMBL" id="JAVRIF010000011">
    <property type="protein sequence ID" value="MDT0605123.1"/>
    <property type="molecule type" value="Genomic_DNA"/>
</dbReference>
<dbReference type="InterPro" id="IPR051781">
    <property type="entry name" value="Metallo-dep_Hydrolase"/>
</dbReference>
<organism evidence="2 3">
    <name type="scientific">Thalassotalea castellviae</name>
    <dbReference type="NCBI Taxonomy" id="3075612"/>
    <lineage>
        <taxon>Bacteria</taxon>
        <taxon>Pseudomonadati</taxon>
        <taxon>Pseudomonadota</taxon>
        <taxon>Gammaproteobacteria</taxon>
        <taxon>Alteromonadales</taxon>
        <taxon>Colwelliaceae</taxon>
        <taxon>Thalassotalea</taxon>
    </lineage>
</organism>
<dbReference type="Pfam" id="PF01979">
    <property type="entry name" value="Amidohydro_1"/>
    <property type="match status" value="1"/>
</dbReference>
<protein>
    <submittedName>
        <fullName evidence="2">Amidohydrolase family protein</fullName>
    </submittedName>
</protein>
<keyword evidence="3" id="KW-1185">Reference proteome</keyword>
<proteinExistence type="predicted"/>
<gene>
    <name evidence="2" type="ORF">RM573_16080</name>
</gene>
<dbReference type="Proteomes" id="UP001266357">
    <property type="component" value="Unassembled WGS sequence"/>
</dbReference>
<dbReference type="RefSeq" id="WP_311584365.1">
    <property type="nucleotide sequence ID" value="NZ_JAVRIF010000011.1"/>
</dbReference>
<accession>A0ABU3A4L8</accession>
<feature type="domain" description="Amidohydrolase-related" evidence="1">
    <location>
        <begin position="89"/>
        <end position="435"/>
    </location>
</feature>
<dbReference type="CDD" id="cd01299">
    <property type="entry name" value="Met_dep_hydrolase_A"/>
    <property type="match status" value="1"/>
</dbReference>
<dbReference type="InterPro" id="IPR006680">
    <property type="entry name" value="Amidohydro-rel"/>
</dbReference>
<dbReference type="Gene3D" id="3.20.20.140">
    <property type="entry name" value="Metal-dependent hydrolases"/>
    <property type="match status" value="1"/>
</dbReference>
<dbReference type="PANTHER" id="PTHR43135">
    <property type="entry name" value="ALPHA-D-RIBOSE 1-METHYLPHOSPHONATE 5-TRIPHOSPHATE DIPHOSPHATASE"/>
    <property type="match status" value="1"/>
</dbReference>
<evidence type="ECO:0000259" key="1">
    <source>
        <dbReference type="Pfam" id="PF01979"/>
    </source>
</evidence>
<dbReference type="PANTHER" id="PTHR43135:SF3">
    <property type="entry name" value="ALPHA-D-RIBOSE 1-METHYLPHOSPHONATE 5-TRIPHOSPHATE DIPHOSPHATASE"/>
    <property type="match status" value="1"/>
</dbReference>
<dbReference type="InterPro" id="IPR057744">
    <property type="entry name" value="OTAase-like"/>
</dbReference>
<dbReference type="InterPro" id="IPR011059">
    <property type="entry name" value="Metal-dep_hydrolase_composite"/>
</dbReference>
<evidence type="ECO:0000313" key="3">
    <source>
        <dbReference type="Proteomes" id="UP001266357"/>
    </source>
</evidence>
<dbReference type="InterPro" id="IPR032466">
    <property type="entry name" value="Metal_Hydrolase"/>
</dbReference>
<comment type="caution">
    <text evidence="2">The sequence shown here is derived from an EMBL/GenBank/DDBJ whole genome shotgun (WGS) entry which is preliminary data.</text>
</comment>
<evidence type="ECO:0000313" key="2">
    <source>
        <dbReference type="EMBL" id="MDT0605123.1"/>
    </source>
</evidence>